<keyword evidence="6" id="KW-0472">Membrane</keyword>
<dbReference type="Pfam" id="PF00413">
    <property type="entry name" value="Peptidase_M10"/>
    <property type="match status" value="1"/>
</dbReference>
<evidence type="ECO:0000256" key="6">
    <source>
        <dbReference type="SAM" id="Phobius"/>
    </source>
</evidence>
<evidence type="ECO:0000313" key="9">
    <source>
        <dbReference type="Proteomes" id="UP000182725"/>
    </source>
</evidence>
<feature type="domain" description="Peptidase M10 metallopeptidase" evidence="7">
    <location>
        <begin position="279"/>
        <end position="325"/>
    </location>
</feature>
<evidence type="ECO:0000256" key="4">
    <source>
        <dbReference type="ARBA" id="ARBA00022833"/>
    </source>
</evidence>
<feature type="region of interest" description="Disordered" evidence="5">
    <location>
        <begin position="28"/>
        <end position="50"/>
    </location>
</feature>
<dbReference type="GO" id="GO:0006508">
    <property type="term" value="P:proteolysis"/>
    <property type="evidence" value="ECO:0007669"/>
    <property type="project" value="UniProtKB-KW"/>
</dbReference>
<keyword evidence="6" id="KW-0812">Transmembrane</keyword>
<evidence type="ECO:0000259" key="7">
    <source>
        <dbReference type="Pfam" id="PF00413"/>
    </source>
</evidence>
<keyword evidence="1" id="KW-0645">Protease</keyword>
<keyword evidence="3" id="KW-0378">Hydrolase</keyword>
<dbReference type="RefSeq" id="WP_074709890.1">
    <property type="nucleotide sequence ID" value="NZ_FNTV01000001.1"/>
</dbReference>
<dbReference type="GO" id="GO:0008270">
    <property type="term" value="F:zinc ion binding"/>
    <property type="evidence" value="ECO:0007669"/>
    <property type="project" value="InterPro"/>
</dbReference>
<evidence type="ECO:0000256" key="5">
    <source>
        <dbReference type="SAM" id="MobiDB-lite"/>
    </source>
</evidence>
<dbReference type="AlphaFoldDB" id="A0A1H5EM17"/>
<gene>
    <name evidence="8" type="ORF">SAMN04489740_0286</name>
</gene>
<evidence type="ECO:0000313" key="8">
    <source>
        <dbReference type="EMBL" id="SED92145.1"/>
    </source>
</evidence>
<dbReference type="GO" id="GO:0004222">
    <property type="term" value="F:metalloendopeptidase activity"/>
    <property type="evidence" value="ECO:0007669"/>
    <property type="project" value="InterPro"/>
</dbReference>
<dbReference type="GO" id="GO:0031012">
    <property type="term" value="C:extracellular matrix"/>
    <property type="evidence" value="ECO:0007669"/>
    <property type="project" value="InterPro"/>
</dbReference>
<feature type="compositionally biased region" description="Basic residues" evidence="5">
    <location>
        <begin position="37"/>
        <end position="50"/>
    </location>
</feature>
<keyword evidence="2" id="KW-0479">Metal-binding</keyword>
<evidence type="ECO:0000256" key="3">
    <source>
        <dbReference type="ARBA" id="ARBA00022801"/>
    </source>
</evidence>
<name>A0A1H5EM17_9MICC</name>
<evidence type="ECO:0000256" key="2">
    <source>
        <dbReference type="ARBA" id="ARBA00022723"/>
    </source>
</evidence>
<dbReference type="Proteomes" id="UP000182725">
    <property type="component" value="Unassembled WGS sequence"/>
</dbReference>
<keyword evidence="6" id="KW-1133">Transmembrane helix</keyword>
<sequence>MSGRDPGSPSGRTPQWVHDEEVQRLVGAMQGDSSVAKPRHRFGRGRSTKATVKRRSPARVLLTVCTALAIVGAGVWYVSPDLGEKISTAIVGEQFHEPGSGSILNAGSQWSAGYPPRGIEADKNPLGQPAMPAQSSDSYTFIDDAGAFVAYDPCRPIHYVTRPDNAPPGGQQLIADAVAAASKAAGLVFIDDGETTEGFSEDRSVYQPDRYGEQWAPVLFVWETPKDEPQFAIDETPGVENVAGLGGSQPIVGEAGSRVYVTGTVQLNELVFDNLLTAPNGTALAGGIVQHELGHVLGLGHVQDPTQLMYEHGQQDITSYADGDLTGLAKLGQGKCYANH</sequence>
<dbReference type="InterPro" id="IPR001818">
    <property type="entry name" value="Pept_M10_metallopeptidase"/>
</dbReference>
<keyword evidence="4" id="KW-0862">Zinc</keyword>
<reference evidence="8 9" key="1">
    <citation type="submission" date="2016-10" db="EMBL/GenBank/DDBJ databases">
        <authorList>
            <person name="de Groot N.N."/>
        </authorList>
    </citation>
    <scope>NUCLEOTIDE SEQUENCE [LARGE SCALE GENOMIC DNA]</scope>
    <source>
        <strain evidence="8 9">DSM 22274</strain>
    </source>
</reference>
<feature type="transmembrane region" description="Helical" evidence="6">
    <location>
        <begin position="60"/>
        <end position="78"/>
    </location>
</feature>
<dbReference type="InterPro" id="IPR024079">
    <property type="entry name" value="MetalloPept_cat_dom_sf"/>
</dbReference>
<organism evidence="8 9">
    <name type="scientific">Arthrobacter alpinus</name>
    <dbReference type="NCBI Taxonomy" id="656366"/>
    <lineage>
        <taxon>Bacteria</taxon>
        <taxon>Bacillati</taxon>
        <taxon>Actinomycetota</taxon>
        <taxon>Actinomycetes</taxon>
        <taxon>Micrococcales</taxon>
        <taxon>Micrococcaceae</taxon>
        <taxon>Arthrobacter</taxon>
    </lineage>
</organism>
<protein>
    <submittedName>
        <fullName evidence="8">Matrixin</fullName>
    </submittedName>
</protein>
<dbReference type="EMBL" id="FNTV01000001">
    <property type="protein sequence ID" value="SED92145.1"/>
    <property type="molecule type" value="Genomic_DNA"/>
</dbReference>
<accession>A0A1H5EM17</accession>
<proteinExistence type="predicted"/>
<dbReference type="SUPFAM" id="SSF55486">
    <property type="entry name" value="Metalloproteases ('zincins'), catalytic domain"/>
    <property type="match status" value="1"/>
</dbReference>
<dbReference type="Gene3D" id="3.40.390.10">
    <property type="entry name" value="Collagenase (Catalytic Domain)"/>
    <property type="match status" value="1"/>
</dbReference>
<evidence type="ECO:0000256" key="1">
    <source>
        <dbReference type="ARBA" id="ARBA00022670"/>
    </source>
</evidence>